<dbReference type="SUPFAM" id="SSF52283">
    <property type="entry name" value="Formate/glycerate dehydrogenase catalytic domain-like"/>
    <property type="match status" value="1"/>
</dbReference>
<comment type="similarity">
    <text evidence="1 4">Belongs to the D-isomer specific 2-hydroxyacid dehydrogenase family.</text>
</comment>
<dbReference type="EMBL" id="JANJZL010000003">
    <property type="protein sequence ID" value="MCR2043839.1"/>
    <property type="molecule type" value="Genomic_DNA"/>
</dbReference>
<sequence>MKALFAEKFYSEQMESIKKLGYEVIYINEKQLNSISNIKDIDMMVCYNPFEKIDISKLLNLKWIQLTSVGIDQAPREKILENNILLTNNKGGYSIPMGEWIVLKTLEMFKNSKQFYEKQNNKEWVVDTSILELYGKTIGFIGTGTIAKEGAKRLQGFGVHILGVNTNGRNVEYFDKCFSMKKIDYVLSRSDILVITLPYTSKTHHFVNEEFMKKMKDESYLINIARGSIIDENALIKNINSGKIKKAALDVFEKEPLSEKSPLWEMDNIIITPHNSWVSEMRKNRKFNTIYENMERFINEQKLMNLVNLKKGY</sequence>
<evidence type="ECO:0000256" key="3">
    <source>
        <dbReference type="ARBA" id="ARBA00023027"/>
    </source>
</evidence>
<dbReference type="InterPro" id="IPR006140">
    <property type="entry name" value="D-isomer_DH_NAD-bd"/>
</dbReference>
<dbReference type="Gene3D" id="3.40.50.720">
    <property type="entry name" value="NAD(P)-binding Rossmann-like Domain"/>
    <property type="match status" value="2"/>
</dbReference>
<dbReference type="CDD" id="cd12155">
    <property type="entry name" value="PGDH_1"/>
    <property type="match status" value="1"/>
</dbReference>
<feature type="domain" description="D-isomer specific 2-hydroxyacid dehydrogenase catalytic" evidence="5">
    <location>
        <begin position="5"/>
        <end position="308"/>
    </location>
</feature>
<keyword evidence="2 4" id="KW-0560">Oxidoreductase</keyword>
<dbReference type="Pfam" id="PF02826">
    <property type="entry name" value="2-Hacid_dh_C"/>
    <property type="match status" value="1"/>
</dbReference>
<proteinExistence type="inferred from homology"/>
<dbReference type="OrthoDB" id="9805416at2"/>
<keyword evidence="3" id="KW-0520">NAD</keyword>
<reference evidence="7" key="1">
    <citation type="submission" date="2022-07" db="EMBL/GenBank/DDBJ databases">
        <title>Enhanced cultured diversity of the mouse gut microbiota enables custom-made synthetic communities.</title>
        <authorList>
            <person name="Afrizal A."/>
        </authorList>
    </citation>
    <scope>NUCLEOTIDE SEQUENCE</scope>
    <source>
        <strain evidence="7">DSM 29482</strain>
    </source>
</reference>
<organism evidence="7 8">
    <name type="scientific">Anaerosalibacter massiliensis</name>
    <dbReference type="NCBI Taxonomy" id="1347392"/>
    <lineage>
        <taxon>Bacteria</taxon>
        <taxon>Bacillati</taxon>
        <taxon>Bacillota</taxon>
        <taxon>Tissierellia</taxon>
        <taxon>Tissierellales</taxon>
        <taxon>Sporanaerobacteraceae</taxon>
        <taxon>Anaerosalibacter</taxon>
    </lineage>
</organism>
<dbReference type="PANTHER" id="PTHR43333">
    <property type="entry name" value="2-HACID_DH_C DOMAIN-CONTAINING PROTEIN"/>
    <property type="match status" value="1"/>
</dbReference>
<gene>
    <name evidence="7" type="ORF">NSA23_06860</name>
</gene>
<feature type="domain" description="D-isomer specific 2-hydroxyacid dehydrogenase NAD-binding" evidence="6">
    <location>
        <begin position="106"/>
        <end position="275"/>
    </location>
</feature>
<comment type="caution">
    <text evidence="7">The sequence shown here is derived from an EMBL/GenBank/DDBJ whole genome shotgun (WGS) entry which is preliminary data.</text>
</comment>
<dbReference type="GO" id="GO:0051287">
    <property type="term" value="F:NAD binding"/>
    <property type="evidence" value="ECO:0007669"/>
    <property type="project" value="InterPro"/>
</dbReference>
<evidence type="ECO:0000313" key="8">
    <source>
        <dbReference type="Proteomes" id="UP001142078"/>
    </source>
</evidence>
<evidence type="ECO:0000256" key="2">
    <source>
        <dbReference type="ARBA" id="ARBA00023002"/>
    </source>
</evidence>
<dbReference type="Proteomes" id="UP001142078">
    <property type="component" value="Unassembled WGS sequence"/>
</dbReference>
<dbReference type="GO" id="GO:0016616">
    <property type="term" value="F:oxidoreductase activity, acting on the CH-OH group of donors, NAD or NADP as acceptor"/>
    <property type="evidence" value="ECO:0007669"/>
    <property type="project" value="InterPro"/>
</dbReference>
<protein>
    <submittedName>
        <fullName evidence="7">Phosphoglycerate dehydrogenase</fullName>
    </submittedName>
</protein>
<keyword evidence="8" id="KW-1185">Reference proteome</keyword>
<evidence type="ECO:0000313" key="7">
    <source>
        <dbReference type="EMBL" id="MCR2043839.1"/>
    </source>
</evidence>
<accession>A0A9X2MHK4</accession>
<dbReference type="SUPFAM" id="SSF51735">
    <property type="entry name" value="NAD(P)-binding Rossmann-fold domains"/>
    <property type="match status" value="1"/>
</dbReference>
<name>A0A9X2MHK4_9FIRM</name>
<evidence type="ECO:0000256" key="1">
    <source>
        <dbReference type="ARBA" id="ARBA00005854"/>
    </source>
</evidence>
<dbReference type="PANTHER" id="PTHR43333:SF1">
    <property type="entry name" value="D-ISOMER SPECIFIC 2-HYDROXYACID DEHYDROGENASE NAD-BINDING DOMAIN-CONTAINING PROTEIN"/>
    <property type="match status" value="1"/>
</dbReference>
<dbReference type="AlphaFoldDB" id="A0A9X2MHK4"/>
<dbReference type="InterPro" id="IPR006139">
    <property type="entry name" value="D-isomer_2_OHA_DH_cat_dom"/>
</dbReference>
<evidence type="ECO:0000256" key="4">
    <source>
        <dbReference type="RuleBase" id="RU003719"/>
    </source>
</evidence>
<evidence type="ECO:0000259" key="5">
    <source>
        <dbReference type="Pfam" id="PF00389"/>
    </source>
</evidence>
<dbReference type="InterPro" id="IPR036291">
    <property type="entry name" value="NAD(P)-bd_dom_sf"/>
</dbReference>
<dbReference type="RefSeq" id="WP_042680589.1">
    <property type="nucleotide sequence ID" value="NZ_CABKTM010000020.1"/>
</dbReference>
<evidence type="ECO:0000259" key="6">
    <source>
        <dbReference type="Pfam" id="PF02826"/>
    </source>
</evidence>
<dbReference type="Pfam" id="PF00389">
    <property type="entry name" value="2-Hacid_dh"/>
    <property type="match status" value="1"/>
</dbReference>